<dbReference type="Proteomes" id="UP000315112">
    <property type="component" value="Unassembled WGS sequence"/>
</dbReference>
<evidence type="ECO:0000256" key="2">
    <source>
        <dbReference type="ARBA" id="ARBA00004236"/>
    </source>
</evidence>
<keyword evidence="12 14" id="KW-0472">Membrane</keyword>
<evidence type="ECO:0000259" key="16">
    <source>
        <dbReference type="Pfam" id="PF00905"/>
    </source>
</evidence>
<dbReference type="HAMAP" id="MF_02081">
    <property type="entry name" value="MrdA_transpept"/>
    <property type="match status" value="1"/>
</dbReference>
<dbReference type="GO" id="GO:0071972">
    <property type="term" value="F:peptidoglycan L,D-transpeptidase activity"/>
    <property type="evidence" value="ECO:0007669"/>
    <property type="project" value="TreeGrafter"/>
</dbReference>
<dbReference type="Proteomes" id="UP000437862">
    <property type="component" value="Chromosome"/>
</dbReference>
<dbReference type="GO" id="GO:0008360">
    <property type="term" value="P:regulation of cell shape"/>
    <property type="evidence" value="ECO:0007669"/>
    <property type="project" value="UniProtKB-KW"/>
</dbReference>
<evidence type="ECO:0000256" key="3">
    <source>
        <dbReference type="ARBA" id="ARBA00022475"/>
    </source>
</evidence>
<dbReference type="InterPro" id="IPR012338">
    <property type="entry name" value="Beta-lactam/transpept-like"/>
</dbReference>
<feature type="compositionally biased region" description="Polar residues" evidence="15">
    <location>
        <begin position="674"/>
        <end position="683"/>
    </location>
</feature>
<keyword evidence="10 14" id="KW-0573">Peptidoglycan synthesis</keyword>
<dbReference type="SUPFAM" id="SSF56601">
    <property type="entry name" value="beta-lactamase/transpeptidase-like"/>
    <property type="match status" value="1"/>
</dbReference>
<keyword evidence="14" id="KW-0862">Zinc</keyword>
<dbReference type="EC" id="3.4.16.4" evidence="14"/>
<protein>
    <recommendedName>
        <fullName evidence="14">Peptidoglycan D,D-transpeptidase MrdA</fullName>
        <ecNumber evidence="14">3.4.16.4</ecNumber>
    </recommendedName>
    <alternativeName>
        <fullName evidence="14">Penicillin-binding protein 2</fullName>
        <shortName evidence="14">PBP-2</shortName>
    </alternativeName>
</protein>
<evidence type="ECO:0000256" key="13">
    <source>
        <dbReference type="ARBA" id="ARBA00023316"/>
    </source>
</evidence>
<evidence type="ECO:0000259" key="17">
    <source>
        <dbReference type="Pfam" id="PF03717"/>
    </source>
</evidence>
<keyword evidence="5 14" id="KW-0121">Carboxypeptidase</keyword>
<dbReference type="Pfam" id="PF00905">
    <property type="entry name" value="Transpeptidase"/>
    <property type="match status" value="1"/>
</dbReference>
<keyword evidence="7 14" id="KW-0812">Transmembrane</keyword>
<dbReference type="UniPathway" id="UPA00219"/>
<proteinExistence type="inferred from homology"/>
<dbReference type="PANTHER" id="PTHR30627">
    <property type="entry name" value="PEPTIDOGLYCAN D,D-TRANSPEPTIDASE"/>
    <property type="match status" value="1"/>
</dbReference>
<keyword evidence="21" id="KW-1185">Reference proteome</keyword>
<reference evidence="19" key="2">
    <citation type="submission" date="2019-07" db="EMBL/GenBank/DDBJ databases">
        <authorList>
            <person name="Whitman W."/>
            <person name="Huntemann M."/>
            <person name="Clum A."/>
            <person name="Pillay M."/>
            <person name="Palaniappan K."/>
            <person name="Varghese N."/>
            <person name="Mikhailova N."/>
            <person name="Stamatis D."/>
            <person name="Reddy T."/>
            <person name="Daum C."/>
            <person name="Shapiro N."/>
            <person name="Ivanova N."/>
            <person name="Kyrpides N."/>
            <person name="Woyke T."/>
        </authorList>
    </citation>
    <scope>NUCLEOTIDE SEQUENCE</scope>
    <source>
        <strain evidence="19">CGMCC 1.10685</strain>
    </source>
</reference>
<dbReference type="GO" id="GO:0009002">
    <property type="term" value="F:serine-type D-Ala-D-Ala carboxypeptidase activity"/>
    <property type="evidence" value="ECO:0007669"/>
    <property type="project" value="UniProtKB-UniRule"/>
</dbReference>
<feature type="transmembrane region" description="Helical" evidence="14">
    <location>
        <begin position="12"/>
        <end position="38"/>
    </location>
</feature>
<dbReference type="SUPFAM" id="SSF56519">
    <property type="entry name" value="Penicillin binding protein dimerisation domain"/>
    <property type="match status" value="1"/>
</dbReference>
<evidence type="ECO:0000256" key="12">
    <source>
        <dbReference type="ARBA" id="ARBA00023136"/>
    </source>
</evidence>
<keyword evidence="13 14" id="KW-0961">Cell wall biogenesis/degradation</keyword>
<keyword evidence="8 14" id="KW-0378">Hydrolase</keyword>
<keyword evidence="6 14" id="KW-0645">Protease</keyword>
<dbReference type="InterPro" id="IPR005311">
    <property type="entry name" value="PBP_dimer"/>
</dbReference>
<feature type="compositionally biased region" description="Pro residues" evidence="15">
    <location>
        <begin position="710"/>
        <end position="733"/>
    </location>
</feature>
<comment type="function">
    <text evidence="14">Catalyzes cross-linking of the peptidoglycan cell wall.</text>
</comment>
<comment type="pathway">
    <text evidence="14">Cell wall biogenesis; peptidoglycan biosynthesis.</text>
</comment>
<evidence type="ECO:0000256" key="6">
    <source>
        <dbReference type="ARBA" id="ARBA00022670"/>
    </source>
</evidence>
<feature type="region of interest" description="Disordered" evidence="15">
    <location>
        <begin position="653"/>
        <end position="739"/>
    </location>
</feature>
<feature type="binding site" evidence="14">
    <location>
        <position position="371"/>
    </location>
    <ligand>
        <name>Zn(2+)</name>
        <dbReference type="ChEBI" id="CHEBI:29105"/>
    </ligand>
</feature>
<dbReference type="OrthoDB" id="9789078at2"/>
<comment type="similarity">
    <text evidence="14">Belongs to the transpeptidase family. MrdA subfamily.</text>
</comment>
<feature type="binding site" evidence="14">
    <location>
        <position position="384"/>
    </location>
    <ligand>
        <name>Zn(2+)</name>
        <dbReference type="ChEBI" id="CHEBI:29105"/>
    </ligand>
</feature>
<evidence type="ECO:0000313" key="19">
    <source>
        <dbReference type="EMBL" id="TWI51052.1"/>
    </source>
</evidence>
<evidence type="ECO:0000256" key="15">
    <source>
        <dbReference type="SAM" id="MobiDB-lite"/>
    </source>
</evidence>
<evidence type="ECO:0000256" key="4">
    <source>
        <dbReference type="ARBA" id="ARBA00022519"/>
    </source>
</evidence>
<reference evidence="18 21" key="3">
    <citation type="submission" date="2019-12" db="EMBL/GenBank/DDBJ databases">
        <title>Draft Genome Sequences of Six Type Strains of the Genus Massilia.</title>
        <authorList>
            <person name="Miess H."/>
            <person name="Frediansyah A."/>
            <person name="Goeker M."/>
            <person name="Gross H."/>
        </authorList>
    </citation>
    <scope>NUCLEOTIDE SEQUENCE [LARGE SCALE GENOMIC DNA]</scope>
    <source>
        <strain evidence="18 21">DSM 26639</strain>
    </source>
</reference>
<feature type="active site" description="Acyl-ester intermediate" evidence="14">
    <location>
        <position position="328"/>
    </location>
</feature>
<dbReference type="Gene3D" id="3.40.710.10">
    <property type="entry name" value="DD-peptidase/beta-lactamase superfamily"/>
    <property type="match status" value="1"/>
</dbReference>
<keyword evidence="9 14" id="KW-0133">Cell shape</keyword>
<reference evidence="19 20" key="1">
    <citation type="journal article" date="2015" name="Stand. Genomic Sci.">
        <title>Genomic Encyclopedia of Bacterial and Archaeal Type Strains, Phase III: the genomes of soil and plant-associated and newly described type strains.</title>
        <authorList>
            <person name="Whitman W.B."/>
            <person name="Woyke T."/>
            <person name="Klenk H.P."/>
            <person name="Zhou Y."/>
            <person name="Lilburn T.G."/>
            <person name="Beck B.J."/>
            <person name="De Vos P."/>
            <person name="Vandamme P."/>
            <person name="Eisen J.A."/>
            <person name="Garrity G."/>
            <person name="Hugenholtz P."/>
            <person name="Kyrpides N.C."/>
        </authorList>
    </citation>
    <scope>NUCLEOTIDE SEQUENCE [LARGE SCALE GENOMIC DNA]</scope>
    <source>
        <strain evidence="19 20">CGMCC 1.10685</strain>
    </source>
</reference>
<dbReference type="NCBIfam" id="TIGR03423">
    <property type="entry name" value="pbp2_mrdA"/>
    <property type="match status" value="1"/>
</dbReference>
<evidence type="ECO:0000256" key="11">
    <source>
        <dbReference type="ARBA" id="ARBA00022989"/>
    </source>
</evidence>
<keyword evidence="11 14" id="KW-1133">Transmembrane helix</keyword>
<evidence type="ECO:0000256" key="9">
    <source>
        <dbReference type="ARBA" id="ARBA00022960"/>
    </source>
</evidence>
<evidence type="ECO:0000256" key="8">
    <source>
        <dbReference type="ARBA" id="ARBA00022801"/>
    </source>
</evidence>
<dbReference type="EMBL" id="CP046904">
    <property type="protein sequence ID" value="QGZ41126.1"/>
    <property type="molecule type" value="Genomic_DNA"/>
</dbReference>
<evidence type="ECO:0000313" key="21">
    <source>
        <dbReference type="Proteomes" id="UP000437862"/>
    </source>
</evidence>
<dbReference type="GO" id="GO:0006508">
    <property type="term" value="P:proteolysis"/>
    <property type="evidence" value="ECO:0007669"/>
    <property type="project" value="UniProtKB-KW"/>
</dbReference>
<dbReference type="Pfam" id="PF03717">
    <property type="entry name" value="PBP_dimer"/>
    <property type="match status" value="1"/>
</dbReference>
<dbReference type="AlphaFoldDB" id="A0A562Q300"/>
<evidence type="ECO:0000313" key="18">
    <source>
        <dbReference type="EMBL" id="QGZ41126.1"/>
    </source>
</evidence>
<dbReference type="GO" id="GO:0009252">
    <property type="term" value="P:peptidoglycan biosynthetic process"/>
    <property type="evidence" value="ECO:0007669"/>
    <property type="project" value="UniProtKB-UniRule"/>
</dbReference>
<evidence type="ECO:0000256" key="7">
    <source>
        <dbReference type="ARBA" id="ARBA00022692"/>
    </source>
</evidence>
<evidence type="ECO:0000313" key="20">
    <source>
        <dbReference type="Proteomes" id="UP000315112"/>
    </source>
</evidence>
<gene>
    <name evidence="14 18" type="primary">mrdA</name>
    <name evidence="18" type="ORF">GO485_20085</name>
    <name evidence="19" type="ORF">IP92_00034</name>
</gene>
<evidence type="ECO:0000256" key="14">
    <source>
        <dbReference type="HAMAP-Rule" id="MF_02081"/>
    </source>
</evidence>
<keyword evidence="3 14" id="KW-1003">Cell membrane</keyword>
<feature type="binding site" evidence="14">
    <location>
        <position position="365"/>
    </location>
    <ligand>
        <name>Zn(2+)</name>
        <dbReference type="ChEBI" id="CHEBI:29105"/>
    </ligand>
</feature>
<evidence type="ECO:0000256" key="1">
    <source>
        <dbReference type="ARBA" id="ARBA00004167"/>
    </source>
</evidence>
<feature type="domain" description="Penicillin-binding protein transpeptidase" evidence="16">
    <location>
        <begin position="269"/>
        <end position="611"/>
    </location>
</feature>
<evidence type="ECO:0000256" key="10">
    <source>
        <dbReference type="ARBA" id="ARBA00022984"/>
    </source>
</evidence>
<dbReference type="GO" id="GO:0005886">
    <property type="term" value="C:plasma membrane"/>
    <property type="evidence" value="ECO:0007669"/>
    <property type="project" value="UniProtKB-SubCell"/>
</dbReference>
<comment type="catalytic activity">
    <reaction evidence="14">
        <text>Preferential cleavage: (Ac)2-L-Lys-D-Ala-|-D-Ala. Also transpeptidation of peptidyl-alanyl moieties that are N-acyl substituents of D-alanine.</text>
        <dbReference type="EC" id="3.4.16.4"/>
    </reaction>
</comment>
<dbReference type="InterPro" id="IPR050515">
    <property type="entry name" value="Beta-lactam/transpept"/>
</dbReference>
<name>A0A562Q300_9BURK</name>
<dbReference type="Gene3D" id="3.90.1310.10">
    <property type="entry name" value="Penicillin-binding protein 2a (Domain 2)"/>
    <property type="match status" value="1"/>
</dbReference>
<dbReference type="PANTHER" id="PTHR30627:SF2">
    <property type="entry name" value="PEPTIDOGLYCAN D,D-TRANSPEPTIDASE MRDA"/>
    <property type="match status" value="1"/>
</dbReference>
<dbReference type="InterPro" id="IPR001460">
    <property type="entry name" value="PCN-bd_Tpept"/>
</dbReference>
<feature type="binding site" evidence="14">
    <location>
        <position position="352"/>
    </location>
    <ligand>
        <name>Zn(2+)</name>
        <dbReference type="ChEBI" id="CHEBI:29105"/>
    </ligand>
</feature>
<comment type="subcellular location">
    <subcellularLocation>
        <location evidence="14">Cell inner membrane</location>
        <topology evidence="14">Single-pass membrane protein</topology>
    </subcellularLocation>
    <subcellularLocation>
        <location evidence="2">Cell membrane</location>
    </subcellularLocation>
    <subcellularLocation>
        <location evidence="1">Membrane</location>
        <topology evidence="1">Single-pass membrane protein</topology>
    </subcellularLocation>
</comment>
<dbReference type="InterPro" id="IPR036138">
    <property type="entry name" value="PBP_dimer_sf"/>
</dbReference>
<dbReference type="GO" id="GO:0008658">
    <property type="term" value="F:penicillin binding"/>
    <property type="evidence" value="ECO:0007669"/>
    <property type="project" value="InterPro"/>
</dbReference>
<comment type="cofactor">
    <cofactor evidence="14">
        <name>Zn(2+)</name>
        <dbReference type="ChEBI" id="CHEBI:29105"/>
    </cofactor>
    <text evidence="14">Binds one Zn(2+) ion per subunit.</text>
</comment>
<organism evidence="19 20">
    <name type="scientific">Pseudoduganella flava</name>
    <dbReference type="NCBI Taxonomy" id="871742"/>
    <lineage>
        <taxon>Bacteria</taxon>
        <taxon>Pseudomonadati</taxon>
        <taxon>Pseudomonadota</taxon>
        <taxon>Betaproteobacteria</taxon>
        <taxon>Burkholderiales</taxon>
        <taxon>Oxalobacteraceae</taxon>
        <taxon>Telluria group</taxon>
        <taxon>Pseudoduganella</taxon>
    </lineage>
</organism>
<sequence length="739" mass="80370">MTELKNNERELYLFRVRLSVLGVLVFICFGLLLARFVWLQVVKHNDYMAQAEDNRIAVVPVQPNRGLILDRNGVVLARNYSAYTLEITPSKLRIPLEEMIDQLATVVEVTPKDRRRFKKLMEESKNFASVPLRTRLSDEEVARFTANRYRFPGVEVQARLFRNYPLGETASHVIGYIGRINASEAKAIEQHEDAANYNGTDYIGKEGLEKSYEKHLHGITGYEEVEVSAGGRAIRTLSRTPPTSGSNLILSIDIELQKIAEEAFGEYRGALVAIEPSTGDVLAYVSRPGYDPNLFVDGIDAQSWNELNTSLDRPMVNRPLSGTYAPGSTFKPFMALAALELGKRTPGQAISDPGYMYLGNHKFRDDKPGGHGMVDMRKSIVVSCNTYYYQLGRDMGIDAIHDFMKPFGFGQKTGIDLESEKTGVLPSPEWKRARYKKNPAAGKWVGGDTISVSNGSGYNSYTPLQIAHAVANLANNGIVMKPHLVKIIEDGSTKARTLTVPKESYRIPLKQQNIDFIKDAMVGVTTEPGATAYNAFLNAGYTVGGKTGTAQVVGIRANEKYNANTLAERLRDNALFTAFAPADKPKIVLAMVVENAGFGGQVAAPIARKVLDYWILGKRPTEKNTTPVPKEDAEVLAPVEGPAAEEEAALALEQRAAQQADEPSAATGAPAGSQAGSQVSTQAPARKPGVPAAPAAQAAPGLMPERPKVKPAPAPTRGPAPVPPRPTQPPAALPPAQRQ</sequence>
<dbReference type="GO" id="GO:0071555">
    <property type="term" value="P:cell wall organization"/>
    <property type="evidence" value="ECO:0007669"/>
    <property type="project" value="UniProtKB-KW"/>
</dbReference>
<keyword evidence="4 14" id="KW-0997">Cell inner membrane</keyword>
<dbReference type="InterPro" id="IPR017790">
    <property type="entry name" value="Penicillin-binding_protein_2"/>
</dbReference>
<evidence type="ECO:0000256" key="5">
    <source>
        <dbReference type="ARBA" id="ARBA00022645"/>
    </source>
</evidence>
<dbReference type="EMBL" id="VLKW01000001">
    <property type="protein sequence ID" value="TWI51052.1"/>
    <property type="molecule type" value="Genomic_DNA"/>
</dbReference>
<dbReference type="GO" id="GO:0008270">
    <property type="term" value="F:zinc ion binding"/>
    <property type="evidence" value="ECO:0007669"/>
    <property type="project" value="UniProtKB-UniRule"/>
</dbReference>
<feature type="domain" description="Penicillin-binding protein dimerisation" evidence="17">
    <location>
        <begin position="61"/>
        <end position="237"/>
    </location>
</feature>
<accession>A0A562Q300</accession>
<keyword evidence="14" id="KW-0479">Metal-binding</keyword>
<dbReference type="Gene3D" id="3.30.1390.30">
    <property type="entry name" value="Penicillin-binding protein 2a, domain 3"/>
    <property type="match status" value="1"/>
</dbReference>
<dbReference type="RefSeq" id="WP_145872517.1">
    <property type="nucleotide sequence ID" value="NZ_CP046904.1"/>
</dbReference>